<comment type="caution">
    <text evidence="1">The sequence shown here is derived from an EMBL/GenBank/DDBJ whole genome shotgun (WGS) entry which is preliminary data.</text>
</comment>
<name>A0ACB7RS20_HYAAI</name>
<dbReference type="EMBL" id="CM023487">
    <property type="protein sequence ID" value="KAH6925300.1"/>
    <property type="molecule type" value="Genomic_DNA"/>
</dbReference>
<dbReference type="Proteomes" id="UP000821845">
    <property type="component" value="Chromosome 7"/>
</dbReference>
<protein>
    <submittedName>
        <fullName evidence="1">Uncharacterized protein</fullName>
    </submittedName>
</protein>
<organism evidence="1 2">
    <name type="scientific">Hyalomma asiaticum</name>
    <name type="common">Tick</name>
    <dbReference type="NCBI Taxonomy" id="266040"/>
    <lineage>
        <taxon>Eukaryota</taxon>
        <taxon>Metazoa</taxon>
        <taxon>Ecdysozoa</taxon>
        <taxon>Arthropoda</taxon>
        <taxon>Chelicerata</taxon>
        <taxon>Arachnida</taxon>
        <taxon>Acari</taxon>
        <taxon>Parasitiformes</taxon>
        <taxon>Ixodida</taxon>
        <taxon>Ixodoidea</taxon>
        <taxon>Ixodidae</taxon>
        <taxon>Hyalomminae</taxon>
        <taxon>Hyalomma</taxon>
    </lineage>
</organism>
<reference evidence="1" key="1">
    <citation type="submission" date="2020-05" db="EMBL/GenBank/DDBJ databases">
        <title>Large-scale comparative analyses of tick genomes elucidate their genetic diversity and vector capacities.</title>
        <authorList>
            <person name="Jia N."/>
            <person name="Wang J."/>
            <person name="Shi W."/>
            <person name="Du L."/>
            <person name="Sun Y."/>
            <person name="Zhan W."/>
            <person name="Jiang J."/>
            <person name="Wang Q."/>
            <person name="Zhang B."/>
            <person name="Ji P."/>
            <person name="Sakyi L.B."/>
            <person name="Cui X."/>
            <person name="Yuan T."/>
            <person name="Jiang B."/>
            <person name="Yang W."/>
            <person name="Lam T.T.-Y."/>
            <person name="Chang Q."/>
            <person name="Ding S."/>
            <person name="Wang X."/>
            <person name="Zhu J."/>
            <person name="Ruan X."/>
            <person name="Zhao L."/>
            <person name="Wei J."/>
            <person name="Que T."/>
            <person name="Du C."/>
            <person name="Cheng J."/>
            <person name="Dai P."/>
            <person name="Han X."/>
            <person name="Huang E."/>
            <person name="Gao Y."/>
            <person name="Liu J."/>
            <person name="Shao H."/>
            <person name="Ye R."/>
            <person name="Li L."/>
            <person name="Wei W."/>
            <person name="Wang X."/>
            <person name="Wang C."/>
            <person name="Yang T."/>
            <person name="Huo Q."/>
            <person name="Li W."/>
            <person name="Guo W."/>
            <person name="Chen H."/>
            <person name="Zhou L."/>
            <person name="Ni X."/>
            <person name="Tian J."/>
            <person name="Zhou Y."/>
            <person name="Sheng Y."/>
            <person name="Liu T."/>
            <person name="Pan Y."/>
            <person name="Xia L."/>
            <person name="Li J."/>
            <person name="Zhao F."/>
            <person name="Cao W."/>
        </authorList>
    </citation>
    <scope>NUCLEOTIDE SEQUENCE</scope>
    <source>
        <strain evidence="1">Hyas-2018</strain>
    </source>
</reference>
<keyword evidence="2" id="KW-1185">Reference proteome</keyword>
<evidence type="ECO:0000313" key="1">
    <source>
        <dbReference type="EMBL" id="KAH6925300.1"/>
    </source>
</evidence>
<proteinExistence type="predicted"/>
<sequence>MMRSALALRKDPHFGLDSTRSWVVTAFLSFVVAMTLVGQQAAGVLFYGIIHTYDVSRQRAAWPIVLTSTIPCLSGPLMGYCCSRYSCQAVLFVCTLLAGTSVGACCFANNILTLSLLYGVTYGIAEGGVFVSANVLVSQYFDKRRTTACSLIFTFSALNMVYVPYLTELCRATYGIRGTFLLLGALMLNAFPPVFTLASPQWLTRQSIGTVVAGSDCEEQVVQDKREYILPEDSLPQKLSINEASVVVDGNAHVKLAETVFARHAELLRCRQVPEEQLQMSHKRDESPQSVLKDFATVKFVVIALSFSVLGLAMTTFLMLAVDLATDRGVAPSKAVFLLNAYAAADISVRPLSGLSIDFGIFPLEGVMFLGFLLQFVACELLALLKALPLMLASSAVFGVSNGCRFTLLAPCLVKNFGVESLPVMMGAVTFCNGLAFLTRPILVGYWRDTLKTYDGLLHFLAGLNAVLAVVWMAQLYMKKRAPPSQGT</sequence>
<gene>
    <name evidence="1" type="ORF">HPB50_003391</name>
</gene>
<evidence type="ECO:0000313" key="2">
    <source>
        <dbReference type="Proteomes" id="UP000821845"/>
    </source>
</evidence>
<accession>A0ACB7RS20</accession>